<evidence type="ECO:0000313" key="2">
    <source>
        <dbReference type="EMBL" id="VTS12351.1"/>
    </source>
</evidence>
<keyword evidence="1" id="KW-0472">Membrane</keyword>
<dbReference type="EMBL" id="CABEHT010000001">
    <property type="protein sequence ID" value="VTS12351.1"/>
    <property type="molecule type" value="Genomic_DNA"/>
</dbReference>
<feature type="transmembrane region" description="Helical" evidence="1">
    <location>
        <begin position="32"/>
        <end position="50"/>
    </location>
</feature>
<keyword evidence="1" id="KW-1133">Transmembrane helix</keyword>
<dbReference type="Proteomes" id="UP000394068">
    <property type="component" value="Unassembled WGS sequence"/>
</dbReference>
<reference evidence="2 3" key="1">
    <citation type="submission" date="2019-05" db="EMBL/GenBank/DDBJ databases">
        <authorList>
            <consortium name="Pathogen Informatics"/>
        </authorList>
    </citation>
    <scope>NUCLEOTIDE SEQUENCE [LARGE SCALE GENOMIC DNA]</scope>
    <source>
        <strain evidence="2 3">NCTC5386</strain>
    </source>
</reference>
<name>A0A4U9XJA8_9STRE</name>
<organism evidence="2 3">
    <name type="scientific">Streptococcus pseudoporcinus</name>
    <dbReference type="NCBI Taxonomy" id="361101"/>
    <lineage>
        <taxon>Bacteria</taxon>
        <taxon>Bacillati</taxon>
        <taxon>Bacillota</taxon>
        <taxon>Bacilli</taxon>
        <taxon>Lactobacillales</taxon>
        <taxon>Streptococcaceae</taxon>
        <taxon>Streptococcus</taxon>
    </lineage>
</organism>
<proteinExistence type="predicted"/>
<evidence type="ECO:0000313" key="3">
    <source>
        <dbReference type="Proteomes" id="UP000394068"/>
    </source>
</evidence>
<gene>
    <name evidence="2" type="ORF">NCTC5386_00161</name>
</gene>
<evidence type="ECO:0000256" key="1">
    <source>
        <dbReference type="SAM" id="Phobius"/>
    </source>
</evidence>
<keyword evidence="1" id="KW-0812">Transmembrane</keyword>
<dbReference type="AlphaFoldDB" id="A0A4U9XJA8"/>
<accession>A0A4U9XJA8</accession>
<sequence>MTLTFAVGTFLTLLFSRFIWFQITRGNWHYDFFGSLFIAALTSLISYFLTKCSKKP</sequence>
<protein>
    <submittedName>
        <fullName evidence="2">Uncharacterized protein</fullName>
    </submittedName>
</protein>